<accession>A0A4P6YDF9</accession>
<evidence type="ECO:0000256" key="2">
    <source>
        <dbReference type="ARBA" id="ARBA00022737"/>
    </source>
</evidence>
<dbReference type="InterPro" id="IPR026341">
    <property type="entry name" value="T9SS_type_B"/>
</dbReference>
<dbReference type="NCBIfam" id="TIGR04131">
    <property type="entry name" value="Bac_Flav_CTERM"/>
    <property type="match status" value="1"/>
</dbReference>
<dbReference type="Gene3D" id="2.60.40.10">
    <property type="entry name" value="Immunoglobulins"/>
    <property type="match status" value="1"/>
</dbReference>
<dbReference type="EMBL" id="CP037933">
    <property type="protein sequence ID" value="QBN18717.1"/>
    <property type="molecule type" value="Genomic_DNA"/>
</dbReference>
<dbReference type="SUPFAM" id="SSF52058">
    <property type="entry name" value="L domain-like"/>
    <property type="match status" value="1"/>
</dbReference>
<dbReference type="KEGG" id="fnk:E1750_07840"/>
<dbReference type="InterPro" id="IPR001304">
    <property type="entry name" value="C-type_lectin-like"/>
</dbReference>
<name>A0A4P6YDF9_9FLAO</name>
<keyword evidence="5" id="KW-1185">Reference proteome</keyword>
<dbReference type="RefSeq" id="WP_133276239.1">
    <property type="nucleotide sequence ID" value="NZ_CP037933.1"/>
</dbReference>
<dbReference type="InterPro" id="IPR016186">
    <property type="entry name" value="C-type_lectin-like/link_sf"/>
</dbReference>
<evidence type="ECO:0000256" key="1">
    <source>
        <dbReference type="ARBA" id="ARBA00022614"/>
    </source>
</evidence>
<feature type="domain" description="C-type lectin" evidence="3">
    <location>
        <begin position="396"/>
        <end position="527"/>
    </location>
</feature>
<dbReference type="InterPro" id="IPR034007">
    <property type="entry name" value="CTLD_bac"/>
</dbReference>
<dbReference type="OrthoDB" id="9765926at2"/>
<dbReference type="PROSITE" id="PS50041">
    <property type="entry name" value="C_TYPE_LECTIN_2"/>
    <property type="match status" value="1"/>
</dbReference>
<dbReference type="CDD" id="cd03603">
    <property type="entry name" value="CLECT_VCBS"/>
    <property type="match status" value="1"/>
</dbReference>
<keyword evidence="2" id="KW-0677">Repeat</keyword>
<keyword evidence="1" id="KW-0433">Leucine-rich repeat</keyword>
<evidence type="ECO:0000259" key="3">
    <source>
        <dbReference type="PROSITE" id="PS50041"/>
    </source>
</evidence>
<dbReference type="InterPro" id="IPR016187">
    <property type="entry name" value="CTDL_fold"/>
</dbReference>
<dbReference type="SUPFAM" id="SSF56436">
    <property type="entry name" value="C-type lectin-like"/>
    <property type="match status" value="1"/>
</dbReference>
<dbReference type="PANTHER" id="PTHR47566:SF1">
    <property type="entry name" value="PROTEIN NUD1"/>
    <property type="match status" value="1"/>
</dbReference>
<dbReference type="Pfam" id="PF19081">
    <property type="entry name" value="Ig_7"/>
    <property type="match status" value="1"/>
</dbReference>
<dbReference type="InterPro" id="IPR032675">
    <property type="entry name" value="LRR_dom_sf"/>
</dbReference>
<organism evidence="4 5">
    <name type="scientific">Flavobacterium nackdongense</name>
    <dbReference type="NCBI Taxonomy" id="2547394"/>
    <lineage>
        <taxon>Bacteria</taxon>
        <taxon>Pseudomonadati</taxon>
        <taxon>Bacteroidota</taxon>
        <taxon>Flavobacteriia</taxon>
        <taxon>Flavobacteriales</taxon>
        <taxon>Flavobacteriaceae</taxon>
        <taxon>Flavobacterium</taxon>
    </lineage>
</organism>
<protein>
    <submittedName>
        <fullName evidence="4">T9SS type B sorting domain-containing protein</fullName>
    </submittedName>
</protein>
<dbReference type="Proteomes" id="UP000291124">
    <property type="component" value="Chromosome"/>
</dbReference>
<dbReference type="GO" id="GO:0035591">
    <property type="term" value="F:signaling adaptor activity"/>
    <property type="evidence" value="ECO:0007669"/>
    <property type="project" value="TreeGrafter"/>
</dbReference>
<evidence type="ECO:0000313" key="4">
    <source>
        <dbReference type="EMBL" id="QBN18717.1"/>
    </source>
</evidence>
<reference evidence="5" key="1">
    <citation type="submission" date="2019-03" db="EMBL/GenBank/DDBJ databases">
        <title>Flavobacterium sp.</title>
        <authorList>
            <person name="Kim H."/>
        </authorList>
    </citation>
    <scope>NUCLEOTIDE SEQUENCE [LARGE SCALE GENOMIC DNA]</scope>
    <source>
        <strain evidence="5">GS13</strain>
    </source>
</reference>
<evidence type="ECO:0000313" key="5">
    <source>
        <dbReference type="Proteomes" id="UP000291124"/>
    </source>
</evidence>
<proteinExistence type="predicted"/>
<dbReference type="InterPro" id="IPR013783">
    <property type="entry name" value="Ig-like_fold"/>
</dbReference>
<gene>
    <name evidence="4" type="ORF">E1750_07840</name>
</gene>
<dbReference type="Pfam" id="PF13585">
    <property type="entry name" value="CHU_C"/>
    <property type="match status" value="1"/>
</dbReference>
<dbReference type="PANTHER" id="PTHR47566">
    <property type="match status" value="1"/>
</dbReference>
<dbReference type="Gene3D" id="3.80.10.10">
    <property type="entry name" value="Ribonuclease Inhibitor"/>
    <property type="match status" value="1"/>
</dbReference>
<sequence>MKKLFFLVVLLSNFLGYTQYTLIPDANFEKALIGLGIDSGAIDGKVLTANVSGVTDLNVSYKTITDLKGIEDFQNLKNFNCLWNQLTSIDLSKNIVLSNLDCSNNLLTTLDTSKNTALTNLNCSFNQLTSLDVSNNTVLNKLYCDSNQLKSLDVSKNSVLNYLNFSENQLTNLDFTKNTNLFVLSCFNNNLKSLDVSKNFGLTTLYCYNNQLTSLNLKNGGNGILYFRGGNNPNLNCIQVDNKTFSDTNWSAFKDATATFSENCSKTAAPIAPPVITATGNQTYCPGTSLKIVETISITSDPAEPSTDAIYIQISSGYANGQDQLTLANPTVHSNITSSWDATAGKLKLYSPTGNKILYTDFVSAIKDVEFSNSSPSPTGNRNFSITIGSANFLPSTGHYYEYVPLIGITWTSAKVAAEGLNYYGLKGYLATILSAEEAQISGEQASGAGWIGGTDQEIEGTWKWVTGPEGLANSGTGIVFWNGLVNGSTPNYAKWNTNEPNQYLGREEDYAHITAPGVGITGSWNDLTITGDPNGDYQPKGYIVEYGGMPGDPVLQISASTAMKMSQLTITPPSAICFGEKTTLQASSTSGTINWYDAATGGTLLQTGTSFTTPILNATTTYYVDNGCSARTPMTVTVNPLPNINPVAIPRQCDDNQDGVFVFNTATLESTLLNGLTNVTVTYFDSLDNPLKDATGKLITSPFPANFATTSQTIKVVVTENNTLKCANKTTIPFIVDDLPEAFAVPATVTTACDDEPMPSNQDGKFPFNTSNIETTILGGQTGMKVSYLDKNGNPLSSPLPNPFLTTSQIVTVKVENTINPSCFATTTLNFVVHPLPIVNDVTIIQCDTDLVVDGKTYFNLTVKNADISSNFANETFTYYSSLNGATNAISADLIVNPLAFENTTPTLMDVWARISNKITGCSSVAKITLKVPATNIPPTYKIPFAPVCDDFLDANGNNTINNNKRDGITTFDFSSTKGTILALLPTNQTYAINYYKNEADALAELNVISDISNYRNIGYPNSQDIWIRIDSDLDNACYGLGPYLTLNVEALPFANAVPIPRQCDDNADGIFPFDTTSLESDLLKGQTNVNVTYFDQANNPLKDANGVLITSPFPSSFASKSQTIKAVVTNATLQACYDETDITFIVDNSPVAFTVPSSLTTTCDDEADPINQDGKFAFDTSTFETTILGGQTGMQVKYYDQNNVLLPSPLPNPFVTNTQNVTVKVENPLNLICTATTTLNFIINPTPKIDLNLDGADNELVCSNLATFFVTLDAAITDGTPTTDYDYVWEKDGKSIGTNSPTLPVNEEGIYTVEVTNNSGCSSIRTITVTASNVADFTVDVVDLTDVNTVTVTATGPGDYQYSLDEPNGFWQDSNVFTNVPAGVHIVYVNDKNGCGTVNQEIILVGVPKFFTPNGDSYNDVWEIKGVAKYPQAEVQVFDRFGKYLTTLNAINKNWNGMYNGAPLPADDYWYILNLGNGTPEIKGHFSLKR</sequence>
<dbReference type="InterPro" id="IPR044023">
    <property type="entry name" value="Ig_7"/>
</dbReference>
<dbReference type="InterPro" id="IPR052574">
    <property type="entry name" value="CDIRP"/>
</dbReference>
<dbReference type="Gene3D" id="3.10.100.10">
    <property type="entry name" value="Mannose-Binding Protein A, subunit A"/>
    <property type="match status" value="1"/>
</dbReference>